<comment type="caution">
    <text evidence="1">The sequence shown here is derived from an EMBL/GenBank/DDBJ whole genome shotgun (WGS) entry which is preliminary data.</text>
</comment>
<dbReference type="PANTHER" id="PTHR34008:SF2">
    <property type="entry name" value="REPETITIVE PROLINE-RICH CELL WALL PROTEIN 1"/>
    <property type="match status" value="1"/>
</dbReference>
<organism evidence="1 2">
    <name type="scientific">Daphnia galeata</name>
    <dbReference type="NCBI Taxonomy" id="27404"/>
    <lineage>
        <taxon>Eukaryota</taxon>
        <taxon>Metazoa</taxon>
        <taxon>Ecdysozoa</taxon>
        <taxon>Arthropoda</taxon>
        <taxon>Crustacea</taxon>
        <taxon>Branchiopoda</taxon>
        <taxon>Diplostraca</taxon>
        <taxon>Cladocera</taxon>
        <taxon>Anomopoda</taxon>
        <taxon>Daphniidae</taxon>
        <taxon>Daphnia</taxon>
    </lineage>
</organism>
<dbReference type="EMBL" id="CAKKLH010000191">
    <property type="protein sequence ID" value="CAH0105637.1"/>
    <property type="molecule type" value="Genomic_DNA"/>
</dbReference>
<keyword evidence="2" id="KW-1185">Reference proteome</keyword>
<sequence length="130" mass="14535">MDTYKMKDKFQYPQQAARRFSTLPSFKFKFYSSPSKMSPMMNFAICFLAAAVVMVAGNPGYGYKPMAPAAYYMAPSYSAPAYQARSYSPPAYRAPAYSPPAYSPPAYSPPAYKAPAYMAPAPSYYKKSYY</sequence>
<dbReference type="AlphaFoldDB" id="A0A8J2RN11"/>
<accession>A0A8J2RN11</accession>
<proteinExistence type="predicted"/>
<reference evidence="1" key="1">
    <citation type="submission" date="2021-11" db="EMBL/GenBank/DDBJ databases">
        <authorList>
            <person name="Schell T."/>
        </authorList>
    </citation>
    <scope>NUCLEOTIDE SEQUENCE</scope>
    <source>
        <strain evidence="1">M5</strain>
    </source>
</reference>
<evidence type="ECO:0000313" key="1">
    <source>
        <dbReference type="EMBL" id="CAH0105637.1"/>
    </source>
</evidence>
<evidence type="ECO:0000313" key="2">
    <source>
        <dbReference type="Proteomes" id="UP000789390"/>
    </source>
</evidence>
<gene>
    <name evidence="1" type="ORF">DGAL_LOCUS8695</name>
</gene>
<evidence type="ECO:0008006" key="3">
    <source>
        <dbReference type="Google" id="ProtNLM"/>
    </source>
</evidence>
<protein>
    <recommendedName>
        <fullName evidence="3">Cuticular protein</fullName>
    </recommendedName>
</protein>
<dbReference type="PANTHER" id="PTHR34008">
    <property type="entry name" value="REPETITIVE PROLINE-RICH CELL WALL PROTEIN 1"/>
    <property type="match status" value="1"/>
</dbReference>
<dbReference type="Proteomes" id="UP000789390">
    <property type="component" value="Unassembled WGS sequence"/>
</dbReference>
<name>A0A8J2RN11_9CRUS</name>